<evidence type="ECO:0000313" key="5">
    <source>
        <dbReference type="EMBL" id="CAB4316583.1"/>
    </source>
</evidence>
<dbReference type="Proteomes" id="UP000507222">
    <property type="component" value="Unassembled WGS sequence"/>
</dbReference>
<dbReference type="AlphaFoldDB" id="A0A6J5W0C6"/>
<dbReference type="EMBL" id="CAEKKB010000007">
    <property type="protein sequence ID" value="CAB4316583.1"/>
    <property type="molecule type" value="Genomic_DNA"/>
</dbReference>
<evidence type="ECO:0000313" key="1">
    <source>
        <dbReference type="EMBL" id="CAB4263311.1"/>
    </source>
</evidence>
<evidence type="ECO:0000313" key="4">
    <source>
        <dbReference type="EMBL" id="CAB4293933.1"/>
    </source>
</evidence>
<evidence type="ECO:0000313" key="2">
    <source>
        <dbReference type="EMBL" id="CAB4263416.1"/>
    </source>
</evidence>
<protein>
    <submittedName>
        <fullName evidence="4">Uncharacterized protein</fullName>
    </submittedName>
</protein>
<dbReference type="EMBL" id="CAEKDK010000001">
    <property type="protein sequence ID" value="CAB4263416.1"/>
    <property type="molecule type" value="Genomic_DNA"/>
</dbReference>
<keyword evidence="7" id="KW-1185">Reference proteome</keyword>
<reference evidence="7" key="1">
    <citation type="journal article" date="2020" name="Genome Biol.">
        <title>Gamete binning: chromosome-level and haplotype-resolved genome assembly enabled by high-throughput single-cell sequencing of gamete genomes.</title>
        <authorList>
            <person name="Campoy J.A."/>
            <person name="Sun H."/>
            <person name="Goel M."/>
            <person name="Jiao W.-B."/>
            <person name="Folz-Donahue K."/>
            <person name="Wang N."/>
            <person name="Rubio M."/>
            <person name="Liu C."/>
            <person name="Kukat C."/>
            <person name="Ruiz D."/>
            <person name="Huettel B."/>
            <person name="Schneeberger K."/>
        </authorList>
    </citation>
    <scope>NUCLEOTIDE SEQUENCE [LARGE SCALE GENOMIC DNA]</scope>
    <source>
        <strain evidence="7">cv. Rojo Pasion</strain>
    </source>
</reference>
<sequence length="214" mass="23921">MAGLRCHPDILFVCNLLAPSCNLTTTSTSLPSTPHFSSFRLWKMGDRSLRAHSGLESTKKSHFAHRADSLFQNSTLAKIALIHFLARHRRLRRSRKVDSTIEWKREISKRINVKPKNTRNGGPDVDPYRKAAPVTLDSLIISEATAGKEVLLKAAALALTAYVNVSDYLKEYVMEQFHCLALEVVRKGPGRQEEIPSALFRDGEEAKLLVEALG</sequence>
<organism evidence="4 7">
    <name type="scientific">Prunus armeniaca</name>
    <name type="common">Apricot</name>
    <name type="synonym">Armeniaca vulgaris</name>
    <dbReference type="NCBI Taxonomy" id="36596"/>
    <lineage>
        <taxon>Eukaryota</taxon>
        <taxon>Viridiplantae</taxon>
        <taxon>Streptophyta</taxon>
        <taxon>Embryophyta</taxon>
        <taxon>Tracheophyta</taxon>
        <taxon>Spermatophyta</taxon>
        <taxon>Magnoliopsida</taxon>
        <taxon>eudicotyledons</taxon>
        <taxon>Gunneridae</taxon>
        <taxon>Pentapetalae</taxon>
        <taxon>rosids</taxon>
        <taxon>fabids</taxon>
        <taxon>Rosales</taxon>
        <taxon>Rosaceae</taxon>
        <taxon>Amygdaloideae</taxon>
        <taxon>Amygdaleae</taxon>
        <taxon>Prunus</taxon>
    </lineage>
</organism>
<evidence type="ECO:0000313" key="3">
    <source>
        <dbReference type="EMBL" id="CAB4286218.1"/>
    </source>
</evidence>
<evidence type="ECO:0000313" key="6">
    <source>
        <dbReference type="Proteomes" id="UP000507222"/>
    </source>
</evidence>
<proteinExistence type="predicted"/>
<reference evidence="4 6" key="2">
    <citation type="submission" date="2020-05" db="EMBL/GenBank/DDBJ databases">
        <authorList>
            <person name="Campoy J."/>
            <person name="Schneeberger K."/>
            <person name="Spophaly S."/>
        </authorList>
    </citation>
    <scope>NUCLEOTIDE SEQUENCE [LARGE SCALE GENOMIC DNA]</scope>
    <source>
        <strain evidence="4">PruArmRojPasFocal</strain>
    </source>
</reference>
<gene>
    <name evidence="1" type="ORF">CURHAP_LOCUS3453</name>
    <name evidence="2" type="ORF">CURHAP_LOCUS3570</name>
    <name evidence="3" type="ORF">CURHAP_LOCUS43041</name>
    <name evidence="4" type="ORF">ORAREDHAP_LOCUS3359</name>
    <name evidence="5" type="ORF">ORAREDHAP_LOCUS42419</name>
</gene>
<dbReference type="EMBL" id="CAEKKB010000001">
    <property type="protein sequence ID" value="CAB4293933.1"/>
    <property type="molecule type" value="Genomic_DNA"/>
</dbReference>
<accession>A0A6J5W0C6</accession>
<dbReference type="EMBL" id="CAEKDK010000007">
    <property type="protein sequence ID" value="CAB4286218.1"/>
    <property type="molecule type" value="Genomic_DNA"/>
</dbReference>
<dbReference type="Proteomes" id="UP000507245">
    <property type="component" value="Unassembled WGS sequence"/>
</dbReference>
<evidence type="ECO:0000313" key="7">
    <source>
        <dbReference type="Proteomes" id="UP000507245"/>
    </source>
</evidence>
<dbReference type="EMBL" id="CAEKDK010000001">
    <property type="protein sequence ID" value="CAB4263311.1"/>
    <property type="molecule type" value="Genomic_DNA"/>
</dbReference>
<name>A0A6J5W0C6_PRUAR</name>